<feature type="signal peptide" evidence="2">
    <location>
        <begin position="1"/>
        <end position="20"/>
    </location>
</feature>
<evidence type="ECO:0000313" key="3">
    <source>
        <dbReference type="EMBL" id="KAG2219249.1"/>
    </source>
</evidence>
<reference evidence="3 4" key="1">
    <citation type="submission" date="2020-12" db="EMBL/GenBank/DDBJ databases">
        <title>Metabolic potential, ecology and presence of endohyphal bacteria is reflected in genomic diversity of Mucoromycotina.</title>
        <authorList>
            <person name="Muszewska A."/>
            <person name="Okrasinska A."/>
            <person name="Steczkiewicz K."/>
            <person name="Drgas O."/>
            <person name="Orlowska M."/>
            <person name="Perlinska-Lenart U."/>
            <person name="Aleksandrzak-Piekarczyk T."/>
            <person name="Szatraj K."/>
            <person name="Zielenkiewicz U."/>
            <person name="Pilsyk S."/>
            <person name="Malc E."/>
            <person name="Mieczkowski P."/>
            <person name="Kruszewska J.S."/>
            <person name="Biernat P."/>
            <person name="Pawlowska J."/>
        </authorList>
    </citation>
    <scope>NUCLEOTIDE SEQUENCE [LARGE SCALE GENOMIC DNA]</scope>
    <source>
        <strain evidence="3 4">CBS 142.35</strain>
    </source>
</reference>
<feature type="chain" id="PRO_5034112212" evidence="2">
    <location>
        <begin position="21"/>
        <end position="263"/>
    </location>
</feature>
<evidence type="ECO:0000313" key="4">
    <source>
        <dbReference type="Proteomes" id="UP000646827"/>
    </source>
</evidence>
<gene>
    <name evidence="3" type="ORF">INT45_009857</name>
</gene>
<keyword evidence="2" id="KW-0732">Signal</keyword>
<dbReference type="Proteomes" id="UP000646827">
    <property type="component" value="Unassembled WGS sequence"/>
</dbReference>
<evidence type="ECO:0000256" key="1">
    <source>
        <dbReference type="SAM" id="MobiDB-lite"/>
    </source>
</evidence>
<proteinExistence type="predicted"/>
<name>A0A8H7VLQ8_9FUNG</name>
<sequence>MRFYLAAAVAFALATTTSHAQTVEIPENPYKTLEIKDANNFCTFLPPADSQDRNIASTEYIAHAYCIGDTPQAMAAGQVSGGFIQSAHYLATDNYVQVTGQIDPVKGNLNATDEGGQYDIVMPKGAVCKGWKHFVNLIEPAGRTYCLRCCHSKEHCNRGISEKGCAHIVPGDYSGPMDGSGGGIVTHPSSGSSVAASASSSASATSVASASTSGASSSSSPTDSNNDKVSAQSSDEKDESSSITIQPTIAIAAIVLSAITILY</sequence>
<evidence type="ECO:0000256" key="2">
    <source>
        <dbReference type="SAM" id="SignalP"/>
    </source>
</evidence>
<accession>A0A8H7VLQ8</accession>
<comment type="caution">
    <text evidence="3">The sequence shown here is derived from an EMBL/GenBank/DDBJ whole genome shotgun (WGS) entry which is preliminary data.</text>
</comment>
<feature type="compositionally biased region" description="Polar residues" evidence="1">
    <location>
        <begin position="221"/>
        <end position="233"/>
    </location>
</feature>
<dbReference type="EMBL" id="JAEPRB010000188">
    <property type="protein sequence ID" value="KAG2219249.1"/>
    <property type="molecule type" value="Genomic_DNA"/>
</dbReference>
<feature type="compositionally biased region" description="Low complexity" evidence="1">
    <location>
        <begin position="209"/>
        <end position="220"/>
    </location>
</feature>
<keyword evidence="4" id="KW-1185">Reference proteome</keyword>
<feature type="region of interest" description="Disordered" evidence="1">
    <location>
        <begin position="209"/>
        <end position="242"/>
    </location>
</feature>
<protein>
    <submittedName>
        <fullName evidence="3">Uncharacterized protein</fullName>
    </submittedName>
</protein>
<organism evidence="3 4">
    <name type="scientific">Circinella minor</name>
    <dbReference type="NCBI Taxonomy" id="1195481"/>
    <lineage>
        <taxon>Eukaryota</taxon>
        <taxon>Fungi</taxon>
        <taxon>Fungi incertae sedis</taxon>
        <taxon>Mucoromycota</taxon>
        <taxon>Mucoromycotina</taxon>
        <taxon>Mucoromycetes</taxon>
        <taxon>Mucorales</taxon>
        <taxon>Lichtheimiaceae</taxon>
        <taxon>Circinella</taxon>
    </lineage>
</organism>
<dbReference type="OrthoDB" id="3044029at2759"/>
<dbReference type="AlphaFoldDB" id="A0A8H7VLQ8"/>